<accession>A0A918WLU5</accession>
<dbReference type="PANTHER" id="PTHR30615:SF8">
    <property type="entry name" value="UPF0047 PROTEIN C4A8.02C"/>
    <property type="match status" value="1"/>
</dbReference>
<evidence type="ECO:0000313" key="3">
    <source>
        <dbReference type="Proteomes" id="UP000646244"/>
    </source>
</evidence>
<dbReference type="InterPro" id="IPR001602">
    <property type="entry name" value="UPF0047_YjbQ-like"/>
</dbReference>
<name>A0A918WLU5_STRCJ</name>
<dbReference type="EMBL" id="BMVB01000012">
    <property type="protein sequence ID" value="GHC57429.1"/>
    <property type="molecule type" value="Genomic_DNA"/>
</dbReference>
<dbReference type="Gene3D" id="2.60.120.460">
    <property type="entry name" value="YjbQ-like"/>
    <property type="match status" value="1"/>
</dbReference>
<dbReference type="NCBIfam" id="TIGR00149">
    <property type="entry name" value="TIGR00149_YjbQ"/>
    <property type="match status" value="1"/>
</dbReference>
<dbReference type="Proteomes" id="UP000646244">
    <property type="component" value="Unassembled WGS sequence"/>
</dbReference>
<dbReference type="InterPro" id="IPR035917">
    <property type="entry name" value="YjbQ-like_sf"/>
</dbReference>
<dbReference type="PANTHER" id="PTHR30615">
    <property type="entry name" value="UNCHARACTERIZED PROTEIN YJBQ-RELATED"/>
    <property type="match status" value="1"/>
</dbReference>
<dbReference type="SUPFAM" id="SSF111038">
    <property type="entry name" value="YjbQ-like"/>
    <property type="match status" value="1"/>
</dbReference>
<sequence>MTTVSGSRVAVISRDAQPAGSSIVVSARLSVSIDEPEAVVDLSSALRRLVAGAGAAEGTLHVYCGHTTCGLVINEVDPGLDSDMSKVLERLAPHSGHHYYAHDKLRTADERLVHGSERDNGHSHARAWIATHPELNIPITSGALYLGRWQAVMLAEFDGPRVRELLVRVHTAVVPIASVLTPHAR</sequence>
<comment type="similarity">
    <text evidence="1">Belongs to the UPF0047 family.</text>
</comment>
<dbReference type="AlphaFoldDB" id="A0A918WLU5"/>
<organism evidence="2 3">
    <name type="scientific">Streptomyces cinnamoneus</name>
    <name type="common">Streptoverticillium cinnamoneum</name>
    <dbReference type="NCBI Taxonomy" id="53446"/>
    <lineage>
        <taxon>Bacteria</taxon>
        <taxon>Bacillati</taxon>
        <taxon>Actinomycetota</taxon>
        <taxon>Actinomycetes</taxon>
        <taxon>Kitasatosporales</taxon>
        <taxon>Streptomycetaceae</taxon>
        <taxon>Streptomyces</taxon>
        <taxon>Streptomyces cinnamoneus group</taxon>
    </lineage>
</organism>
<comment type="caution">
    <text evidence="2">The sequence shown here is derived from an EMBL/GenBank/DDBJ whole genome shotgun (WGS) entry which is preliminary data.</text>
</comment>
<proteinExistence type="inferred from homology"/>
<evidence type="ECO:0000256" key="1">
    <source>
        <dbReference type="ARBA" id="ARBA00005534"/>
    </source>
</evidence>
<protein>
    <recommendedName>
        <fullName evidence="4">YjbQ family protein</fullName>
    </recommendedName>
</protein>
<reference evidence="2" key="2">
    <citation type="submission" date="2020-09" db="EMBL/GenBank/DDBJ databases">
        <authorList>
            <person name="Sun Q."/>
            <person name="Ohkuma M."/>
        </authorList>
    </citation>
    <scope>NUCLEOTIDE SEQUENCE</scope>
    <source>
        <strain evidence="2">JCM 4633</strain>
    </source>
</reference>
<dbReference type="Pfam" id="PF01894">
    <property type="entry name" value="YjbQ"/>
    <property type="match status" value="1"/>
</dbReference>
<evidence type="ECO:0000313" key="2">
    <source>
        <dbReference type="EMBL" id="GHC57429.1"/>
    </source>
</evidence>
<reference evidence="2" key="1">
    <citation type="journal article" date="2014" name="Int. J. Syst. Evol. Microbiol.">
        <title>Complete genome sequence of Corynebacterium casei LMG S-19264T (=DSM 44701T), isolated from a smear-ripened cheese.</title>
        <authorList>
            <consortium name="US DOE Joint Genome Institute (JGI-PGF)"/>
            <person name="Walter F."/>
            <person name="Albersmeier A."/>
            <person name="Kalinowski J."/>
            <person name="Ruckert C."/>
        </authorList>
    </citation>
    <scope>NUCLEOTIDE SEQUENCE</scope>
    <source>
        <strain evidence="2">JCM 4633</strain>
    </source>
</reference>
<gene>
    <name evidence="2" type="ORF">GCM10010507_37590</name>
</gene>
<evidence type="ECO:0008006" key="4">
    <source>
        <dbReference type="Google" id="ProtNLM"/>
    </source>
</evidence>